<dbReference type="Proteomes" id="UP001519328">
    <property type="component" value="Unassembled WGS sequence"/>
</dbReference>
<keyword evidence="5" id="KW-1185">Reference proteome</keyword>
<protein>
    <submittedName>
        <fullName evidence="4">tRNA(Arg) A34 adenosine deaminase TadA</fullName>
    </submittedName>
</protein>
<name>A0ABS4HD63_9BACI</name>
<accession>A0ABS4HD63</accession>
<dbReference type="CDD" id="cd01285">
    <property type="entry name" value="nucleoside_deaminase"/>
    <property type="match status" value="1"/>
</dbReference>
<dbReference type="RefSeq" id="WP_209480108.1">
    <property type="nucleotide sequence ID" value="NZ_JAGGKK010000006.1"/>
</dbReference>
<feature type="domain" description="CMP/dCMP-type deaminase" evidence="3">
    <location>
        <begin position="1"/>
        <end position="112"/>
    </location>
</feature>
<dbReference type="InterPro" id="IPR016192">
    <property type="entry name" value="APOBEC/CMP_deaminase_Zn-bd"/>
</dbReference>
<dbReference type="PROSITE" id="PS51747">
    <property type="entry name" value="CYT_DCMP_DEAMINASES_2"/>
    <property type="match status" value="1"/>
</dbReference>
<dbReference type="EMBL" id="JAGGKK010000006">
    <property type="protein sequence ID" value="MBP1948554.1"/>
    <property type="molecule type" value="Genomic_DNA"/>
</dbReference>
<dbReference type="Pfam" id="PF00383">
    <property type="entry name" value="dCMP_cyt_deam_1"/>
    <property type="match status" value="1"/>
</dbReference>
<evidence type="ECO:0000313" key="5">
    <source>
        <dbReference type="Proteomes" id="UP001519328"/>
    </source>
</evidence>
<gene>
    <name evidence="4" type="ORF">J2Z82_001490</name>
</gene>
<dbReference type="Gene3D" id="3.40.140.10">
    <property type="entry name" value="Cytidine Deaminase, domain 2"/>
    <property type="match status" value="1"/>
</dbReference>
<evidence type="ECO:0000256" key="1">
    <source>
        <dbReference type="ARBA" id="ARBA00022723"/>
    </source>
</evidence>
<reference evidence="4 5" key="1">
    <citation type="submission" date="2021-03" db="EMBL/GenBank/DDBJ databases">
        <title>Genomic Encyclopedia of Type Strains, Phase IV (KMG-IV): sequencing the most valuable type-strain genomes for metagenomic binning, comparative biology and taxonomic classification.</title>
        <authorList>
            <person name="Goeker M."/>
        </authorList>
    </citation>
    <scope>NUCLEOTIDE SEQUENCE [LARGE SCALE GENOMIC DNA]</scope>
    <source>
        <strain evidence="4 5">DSM 21085</strain>
    </source>
</reference>
<sequence length="152" mass="17284">MDKFMERAVELASDNVRNGGEPFGAVLVKNNNLVEEGVNELHKRFDITAHAEIQAMRKAQKKMHTHVLQGYTMYASGEPCPMCMTAMYYAGIETIYYCATAEDAVEAGLGKSEFVYKELKKPKAERQIRMVHMPLEEAQENPMKLYQEDDKA</sequence>
<evidence type="ECO:0000313" key="4">
    <source>
        <dbReference type="EMBL" id="MBP1948554.1"/>
    </source>
</evidence>
<dbReference type="PANTHER" id="PTHR11079">
    <property type="entry name" value="CYTOSINE DEAMINASE FAMILY MEMBER"/>
    <property type="match status" value="1"/>
</dbReference>
<dbReference type="PROSITE" id="PS00903">
    <property type="entry name" value="CYT_DCMP_DEAMINASES_1"/>
    <property type="match status" value="1"/>
</dbReference>
<dbReference type="PANTHER" id="PTHR11079:SF161">
    <property type="entry name" value="CMP_DCMP-TYPE DEAMINASE DOMAIN-CONTAINING PROTEIN"/>
    <property type="match status" value="1"/>
</dbReference>
<evidence type="ECO:0000259" key="3">
    <source>
        <dbReference type="PROSITE" id="PS51747"/>
    </source>
</evidence>
<proteinExistence type="predicted"/>
<comment type="caution">
    <text evidence="4">The sequence shown here is derived from an EMBL/GenBank/DDBJ whole genome shotgun (WGS) entry which is preliminary data.</text>
</comment>
<dbReference type="SUPFAM" id="SSF53927">
    <property type="entry name" value="Cytidine deaminase-like"/>
    <property type="match status" value="1"/>
</dbReference>
<keyword evidence="1" id="KW-0479">Metal-binding</keyword>
<organism evidence="4 5">
    <name type="scientific">Virgibacillus litoralis</name>
    <dbReference type="NCBI Taxonomy" id="578221"/>
    <lineage>
        <taxon>Bacteria</taxon>
        <taxon>Bacillati</taxon>
        <taxon>Bacillota</taxon>
        <taxon>Bacilli</taxon>
        <taxon>Bacillales</taxon>
        <taxon>Bacillaceae</taxon>
        <taxon>Virgibacillus</taxon>
    </lineage>
</organism>
<dbReference type="InterPro" id="IPR016193">
    <property type="entry name" value="Cytidine_deaminase-like"/>
</dbReference>
<keyword evidence="2" id="KW-0862">Zinc</keyword>
<evidence type="ECO:0000256" key="2">
    <source>
        <dbReference type="ARBA" id="ARBA00022833"/>
    </source>
</evidence>
<dbReference type="InterPro" id="IPR002125">
    <property type="entry name" value="CMP_dCMP_dom"/>
</dbReference>